<feature type="transmembrane region" description="Helical" evidence="1">
    <location>
        <begin position="192"/>
        <end position="213"/>
    </location>
</feature>
<dbReference type="PANTHER" id="PTHR42208:SF1">
    <property type="entry name" value="HEAVY METAL TRANSPORTER"/>
    <property type="match status" value="1"/>
</dbReference>
<protein>
    <submittedName>
        <fullName evidence="3">Sulfite exporter TauE/SafE family protein</fullName>
    </submittedName>
</protein>
<keyword evidence="1" id="KW-1133">Transmembrane helix</keyword>
<dbReference type="InterPro" id="IPR039447">
    <property type="entry name" value="UreH-like_TM_dom"/>
</dbReference>
<name>A0ABT4UFR2_9BACT</name>
<feature type="transmembrane region" description="Helical" evidence="1">
    <location>
        <begin position="128"/>
        <end position="151"/>
    </location>
</feature>
<reference evidence="3 4" key="1">
    <citation type="submission" date="2022-12" db="EMBL/GenBank/DDBJ databases">
        <title>Chitinophagaceae gen. sp. nov., a new member of the family Chitinophagaceae, isolated from soil in a chemical factory.</title>
        <authorList>
            <person name="Ke Z."/>
        </authorList>
    </citation>
    <scope>NUCLEOTIDE SEQUENCE [LARGE SCALE GENOMIC DNA]</scope>
    <source>
        <strain evidence="3 4">LY-5</strain>
    </source>
</reference>
<feature type="transmembrane region" description="Helical" evidence="1">
    <location>
        <begin position="78"/>
        <end position="96"/>
    </location>
</feature>
<evidence type="ECO:0000259" key="2">
    <source>
        <dbReference type="Pfam" id="PF13386"/>
    </source>
</evidence>
<evidence type="ECO:0000256" key="1">
    <source>
        <dbReference type="SAM" id="Phobius"/>
    </source>
</evidence>
<keyword evidence="4" id="KW-1185">Reference proteome</keyword>
<feature type="domain" description="Urease accessory protein UreH-like transmembrane" evidence="2">
    <location>
        <begin position="10"/>
        <end position="204"/>
    </location>
</feature>
<keyword evidence="1" id="KW-0812">Transmembrane</keyword>
<proteinExistence type="predicted"/>
<evidence type="ECO:0000313" key="3">
    <source>
        <dbReference type="EMBL" id="MDA3613598.1"/>
    </source>
</evidence>
<dbReference type="RefSeq" id="WP_407030094.1">
    <property type="nucleotide sequence ID" value="NZ_JAQGEF010000002.1"/>
</dbReference>
<organism evidence="3 4">
    <name type="scientific">Polluticaenibacter yanchengensis</name>
    <dbReference type="NCBI Taxonomy" id="3014562"/>
    <lineage>
        <taxon>Bacteria</taxon>
        <taxon>Pseudomonadati</taxon>
        <taxon>Bacteroidota</taxon>
        <taxon>Chitinophagia</taxon>
        <taxon>Chitinophagales</taxon>
        <taxon>Chitinophagaceae</taxon>
        <taxon>Polluticaenibacter</taxon>
    </lineage>
</organism>
<dbReference type="EMBL" id="JAQGEF010000002">
    <property type="protein sequence ID" value="MDA3613598.1"/>
    <property type="molecule type" value="Genomic_DNA"/>
</dbReference>
<feature type="transmembrane region" description="Helical" evidence="1">
    <location>
        <begin position="157"/>
        <end position="180"/>
    </location>
</feature>
<dbReference type="PANTHER" id="PTHR42208">
    <property type="entry name" value="HEAVY METAL TRANSPORTER-RELATED"/>
    <property type="match status" value="1"/>
</dbReference>
<keyword evidence="1" id="KW-0472">Membrane</keyword>
<evidence type="ECO:0000313" key="4">
    <source>
        <dbReference type="Proteomes" id="UP001210231"/>
    </source>
</evidence>
<comment type="caution">
    <text evidence="3">The sequence shown here is derived from an EMBL/GenBank/DDBJ whole genome shotgun (WGS) entry which is preliminary data.</text>
</comment>
<accession>A0ABT4UFR2</accession>
<dbReference type="Pfam" id="PF13386">
    <property type="entry name" value="DsbD_2"/>
    <property type="match status" value="1"/>
</dbReference>
<feature type="transmembrane region" description="Helical" evidence="1">
    <location>
        <begin position="6"/>
        <end position="34"/>
    </location>
</feature>
<gene>
    <name evidence="3" type="ORF">O3P16_02160</name>
</gene>
<sequence length="235" mass="25317">MVAGDIIAGVIIGLVSSVHCIGMCGPIALSLPVYNESPFKKASLILIYNLGRAFSYACIGLLIGFLGQRFVLWGFQQALSLIAGAAILIIFTFKYWGGKYAASFEKPFFSVKAKLSGLLSGRKNTLSYFLIGVLNGLLPCGMVYVAAGYALALSNPFYSAAFMFLFGLGTLPLMASITILSKNLSFNFRQKLNRIVPFIICITAVCLLLRGMGLGIPYLSPKMEARPQTSHVIGC</sequence>
<dbReference type="Proteomes" id="UP001210231">
    <property type="component" value="Unassembled WGS sequence"/>
</dbReference>
<feature type="transmembrane region" description="Helical" evidence="1">
    <location>
        <begin position="46"/>
        <end position="66"/>
    </location>
</feature>